<gene>
    <name evidence="5" type="ORF">H6F44_12565</name>
</gene>
<dbReference type="AlphaFoldDB" id="A0A926UTC3"/>
<organism evidence="5 6">
    <name type="scientific">Pseudanabaena cinerea FACHB-1277</name>
    <dbReference type="NCBI Taxonomy" id="2949581"/>
    <lineage>
        <taxon>Bacteria</taxon>
        <taxon>Bacillati</taxon>
        <taxon>Cyanobacteriota</taxon>
        <taxon>Cyanophyceae</taxon>
        <taxon>Pseudanabaenales</taxon>
        <taxon>Pseudanabaenaceae</taxon>
        <taxon>Pseudanabaena</taxon>
        <taxon>Pseudanabaena cinerea</taxon>
    </lineage>
</organism>
<dbReference type="SUPFAM" id="SSF50129">
    <property type="entry name" value="GroES-like"/>
    <property type="match status" value="1"/>
</dbReference>
<dbReference type="SUPFAM" id="SSF51735">
    <property type="entry name" value="NAD(P)-binding Rossmann-fold domains"/>
    <property type="match status" value="1"/>
</dbReference>
<accession>A0A926UTC3</accession>
<evidence type="ECO:0000313" key="6">
    <source>
        <dbReference type="Proteomes" id="UP000631421"/>
    </source>
</evidence>
<evidence type="ECO:0000256" key="2">
    <source>
        <dbReference type="ARBA" id="ARBA00022833"/>
    </source>
</evidence>
<dbReference type="SMART" id="SM00829">
    <property type="entry name" value="PKS_ER"/>
    <property type="match status" value="1"/>
</dbReference>
<dbReference type="Pfam" id="PF08240">
    <property type="entry name" value="ADH_N"/>
    <property type="match status" value="1"/>
</dbReference>
<dbReference type="GO" id="GO:0046872">
    <property type="term" value="F:metal ion binding"/>
    <property type="evidence" value="ECO:0007669"/>
    <property type="project" value="UniProtKB-KW"/>
</dbReference>
<dbReference type="InterPro" id="IPR011032">
    <property type="entry name" value="GroES-like_sf"/>
</dbReference>
<keyword evidence="6" id="KW-1185">Reference proteome</keyword>
<evidence type="ECO:0000256" key="3">
    <source>
        <dbReference type="ARBA" id="ARBA00023002"/>
    </source>
</evidence>
<dbReference type="EMBL" id="JACJPY010000037">
    <property type="protein sequence ID" value="MBD2150945.1"/>
    <property type="molecule type" value="Genomic_DNA"/>
</dbReference>
<dbReference type="Gene3D" id="3.90.180.10">
    <property type="entry name" value="Medium-chain alcohol dehydrogenases, catalytic domain"/>
    <property type="match status" value="1"/>
</dbReference>
<protein>
    <submittedName>
        <fullName evidence="5">Zinc-binding dehydrogenase</fullName>
    </submittedName>
</protein>
<dbReference type="Pfam" id="PF00107">
    <property type="entry name" value="ADH_zinc_N"/>
    <property type="match status" value="1"/>
</dbReference>
<evidence type="ECO:0000313" key="5">
    <source>
        <dbReference type="EMBL" id="MBD2150945.1"/>
    </source>
</evidence>
<evidence type="ECO:0000259" key="4">
    <source>
        <dbReference type="SMART" id="SM00829"/>
    </source>
</evidence>
<dbReference type="InterPro" id="IPR020843">
    <property type="entry name" value="ER"/>
</dbReference>
<comment type="caution">
    <text evidence="5">The sequence shown here is derived from an EMBL/GenBank/DDBJ whole genome shotgun (WGS) entry which is preliminary data.</text>
</comment>
<dbReference type="Gene3D" id="3.40.50.720">
    <property type="entry name" value="NAD(P)-binding Rossmann-like Domain"/>
    <property type="match status" value="1"/>
</dbReference>
<proteinExistence type="predicted"/>
<dbReference type="InterPro" id="IPR050129">
    <property type="entry name" value="Zn_alcohol_dh"/>
</dbReference>
<dbReference type="InterPro" id="IPR013154">
    <property type="entry name" value="ADH-like_N"/>
</dbReference>
<dbReference type="InterPro" id="IPR013149">
    <property type="entry name" value="ADH-like_C"/>
</dbReference>
<sequence length="353" mass="38548">MGAAIWYGAGRENFRWEQVDLLGPNTEEVLIKVKKCFFSAMHVRAVLVGHAKHQPPEIFGRMFAGDVVAVGANVTNVKVGMRVTLNPERPCGQCYYCQVKEWGHCLNPTLLASGGMAEYVLVPAPLVDRIFELPPNITYAEGAYTETLACILQAMDLSNIGKSDIGKSDIGNSDIVVILGDGGVGLTFVQLARLQGATKVIIAGKHDEALQQALDLGAFRVVNIQHESLEAVVNQETQGYGADVIIEAVGNRQTYEQSMSLLRCGGTAVEFGGTPPGTKFTGDPNLIHYRSLKIHGSYRYKPEHFRRALELICTKQIDLSPIITHQVLSSNLTTDAVDIHQRSDCRALVIDFP</sequence>
<dbReference type="Proteomes" id="UP000631421">
    <property type="component" value="Unassembled WGS sequence"/>
</dbReference>
<keyword evidence="1" id="KW-0479">Metal-binding</keyword>
<dbReference type="PANTHER" id="PTHR43401:SF2">
    <property type="entry name" value="L-THREONINE 3-DEHYDROGENASE"/>
    <property type="match status" value="1"/>
</dbReference>
<feature type="domain" description="Enoyl reductase (ER)" evidence="4">
    <location>
        <begin position="10"/>
        <end position="349"/>
    </location>
</feature>
<reference evidence="5 6" key="1">
    <citation type="journal article" date="2015" name="ISME J.">
        <title>Draft Genome Sequence of Streptomyces incarnatus NRRL8089, which Produces the Nucleoside Antibiotic Sinefungin.</title>
        <authorList>
            <person name="Oshima K."/>
            <person name="Hattori M."/>
            <person name="Shimizu H."/>
            <person name="Fukuda K."/>
            <person name="Nemoto M."/>
            <person name="Inagaki K."/>
            <person name="Tamura T."/>
        </authorList>
    </citation>
    <scope>NUCLEOTIDE SEQUENCE [LARGE SCALE GENOMIC DNA]</scope>
    <source>
        <strain evidence="5 6">FACHB-1277</strain>
    </source>
</reference>
<dbReference type="GO" id="GO:0016491">
    <property type="term" value="F:oxidoreductase activity"/>
    <property type="evidence" value="ECO:0007669"/>
    <property type="project" value="UniProtKB-KW"/>
</dbReference>
<dbReference type="PANTHER" id="PTHR43401">
    <property type="entry name" value="L-THREONINE 3-DEHYDROGENASE"/>
    <property type="match status" value="1"/>
</dbReference>
<name>A0A926UTC3_9CYAN</name>
<dbReference type="InterPro" id="IPR036291">
    <property type="entry name" value="NAD(P)-bd_dom_sf"/>
</dbReference>
<keyword evidence="2" id="KW-0862">Zinc</keyword>
<keyword evidence="3" id="KW-0560">Oxidoreductase</keyword>
<evidence type="ECO:0000256" key="1">
    <source>
        <dbReference type="ARBA" id="ARBA00022723"/>
    </source>
</evidence>